<dbReference type="Pfam" id="PF14274">
    <property type="entry name" value="BT_3044-like_C"/>
    <property type="match status" value="1"/>
</dbReference>
<dbReference type="InterPro" id="IPR013728">
    <property type="entry name" value="BT_3987-like_N"/>
</dbReference>
<accession>A0ABP7Z415</accession>
<feature type="domain" description="BT-3044-like C-terminal" evidence="2">
    <location>
        <begin position="161"/>
        <end position="293"/>
    </location>
</feature>
<evidence type="ECO:0000259" key="1">
    <source>
        <dbReference type="Pfam" id="PF08522"/>
    </source>
</evidence>
<dbReference type="RefSeq" id="WP_344675702.1">
    <property type="nucleotide sequence ID" value="NZ_BAAAZI010000012.1"/>
</dbReference>
<dbReference type="Proteomes" id="UP001500101">
    <property type="component" value="Unassembled WGS sequence"/>
</dbReference>
<keyword evidence="4" id="KW-1185">Reference proteome</keyword>
<organism evidence="3 4">
    <name type="scientific">Sphingobacterium kyonggiense</name>
    <dbReference type="NCBI Taxonomy" id="714075"/>
    <lineage>
        <taxon>Bacteria</taxon>
        <taxon>Pseudomonadati</taxon>
        <taxon>Bacteroidota</taxon>
        <taxon>Sphingobacteriia</taxon>
        <taxon>Sphingobacteriales</taxon>
        <taxon>Sphingobacteriaceae</taxon>
        <taxon>Sphingobacterium</taxon>
    </lineage>
</organism>
<proteinExistence type="predicted"/>
<dbReference type="Pfam" id="PF08522">
    <property type="entry name" value="BT_3987-like_N"/>
    <property type="match status" value="1"/>
</dbReference>
<gene>
    <name evidence="3" type="ORF">GCM10022216_31060</name>
</gene>
<protein>
    <submittedName>
        <fullName evidence="3">DUF4361 domain-containing protein</fullName>
    </submittedName>
</protein>
<dbReference type="PROSITE" id="PS51257">
    <property type="entry name" value="PROKAR_LIPOPROTEIN"/>
    <property type="match status" value="1"/>
</dbReference>
<evidence type="ECO:0000259" key="2">
    <source>
        <dbReference type="Pfam" id="PF14274"/>
    </source>
</evidence>
<feature type="domain" description="BT-3987-like N-terminal" evidence="1">
    <location>
        <begin position="29"/>
        <end position="152"/>
    </location>
</feature>
<comment type="caution">
    <text evidence="3">The sequence shown here is derived from an EMBL/GenBank/DDBJ whole genome shotgun (WGS) entry which is preliminary data.</text>
</comment>
<sequence length="299" mass="34247">MKRKYIAFLAFCTMLSSCKDNEIYEQEMYKNVVALISSTYYNTFQEVVPLTGEEFTGYIAASAGGTHVTDKNLVIELQEDLEPLDYYNRSLFDADERLYAKLLPKDKYSIENYKIQINSGERTGRTMVKLKVDGISPDSTYFIALKATETGGVELNPKKNTILYQIQIKNNYASQASSEFYSMTGLGNDLITAGNKKLFPLTKNSVRMIAGNESFESIEDHINKTSLIMEIGEDNKVTIKPYKDLVVTQIDGDTRYPNTYHVEESFGRKFHVFLVKYEYTLNKKTTIMQEELRLEIINK</sequence>
<name>A0ABP7Z415_9SPHI</name>
<dbReference type="InterPro" id="IPR025371">
    <property type="entry name" value="BT_3044-like_C"/>
</dbReference>
<evidence type="ECO:0000313" key="4">
    <source>
        <dbReference type="Proteomes" id="UP001500101"/>
    </source>
</evidence>
<dbReference type="EMBL" id="BAAAZI010000012">
    <property type="protein sequence ID" value="GAA4146296.1"/>
    <property type="molecule type" value="Genomic_DNA"/>
</dbReference>
<dbReference type="Gene3D" id="2.60.40.1740">
    <property type="entry name" value="hypothetical protein (bacova_03559)"/>
    <property type="match status" value="1"/>
</dbReference>
<evidence type="ECO:0000313" key="3">
    <source>
        <dbReference type="EMBL" id="GAA4146296.1"/>
    </source>
</evidence>
<reference evidence="4" key="1">
    <citation type="journal article" date="2019" name="Int. J. Syst. Evol. Microbiol.">
        <title>The Global Catalogue of Microorganisms (GCM) 10K type strain sequencing project: providing services to taxonomists for standard genome sequencing and annotation.</title>
        <authorList>
            <consortium name="The Broad Institute Genomics Platform"/>
            <consortium name="The Broad Institute Genome Sequencing Center for Infectious Disease"/>
            <person name="Wu L."/>
            <person name="Ma J."/>
        </authorList>
    </citation>
    <scope>NUCLEOTIDE SEQUENCE [LARGE SCALE GENOMIC DNA]</scope>
    <source>
        <strain evidence="4">JCM 16704</strain>
    </source>
</reference>